<dbReference type="SUPFAM" id="SSF116742">
    <property type="entry name" value="eIF2alpha middle domain-like"/>
    <property type="match status" value="1"/>
</dbReference>
<dbReference type="InterPro" id="IPR003029">
    <property type="entry name" value="S1_domain"/>
</dbReference>
<evidence type="ECO:0000259" key="5">
    <source>
        <dbReference type="PROSITE" id="PS50126"/>
    </source>
</evidence>
<feature type="region of interest" description="Disordered" evidence="4">
    <location>
        <begin position="205"/>
        <end position="226"/>
    </location>
</feature>
<dbReference type="Gene3D" id="3.30.70.1130">
    <property type="entry name" value="EIF_2_alpha"/>
    <property type="match status" value="1"/>
</dbReference>
<sequence>MNYSGWPDPGDLVVGKIDEIADFGVFVTLSEYEDKRGLVHVSEVASGWIKNVRDHVSLDQTVVAKVLDVDESSQQIDLSLKDVNDHQRSETIQDWKAERKADNWMAIAFGEDIADEQYATVANAFLAEFGSLYAGFEEAAIHGTEALDDTDLDDEEIDLIVETARENVSVPYVTVSGYVDLTSAESAGVDLVREALDAAEGNGEVLVSGTNEGSEGQQSEPSGVPEEVELEVTYVGAPEYRIRVQAPDYKTAESQLEASAERASTAITDRGGTAEFHRERRSDDE</sequence>
<gene>
    <name evidence="6" type="ORF">C450_09873</name>
</gene>
<name>M0N4F4_9EURY</name>
<comment type="similarity">
    <text evidence="1">Belongs to the eIF-2-alpha family.</text>
</comment>
<dbReference type="GO" id="GO:0003743">
    <property type="term" value="F:translation initiation factor activity"/>
    <property type="evidence" value="ECO:0007669"/>
    <property type="project" value="UniProtKB-KW"/>
</dbReference>
<dbReference type="OrthoDB" id="84794at2157"/>
<dbReference type="PANTHER" id="PTHR10602:SF0">
    <property type="entry name" value="EUKARYOTIC TRANSLATION INITIATION FACTOR 2 SUBUNIT 1"/>
    <property type="match status" value="1"/>
</dbReference>
<dbReference type="InterPro" id="IPR024054">
    <property type="entry name" value="TIF2_asu_middle_sf"/>
</dbReference>
<dbReference type="InterPro" id="IPR011488">
    <property type="entry name" value="TIF_2_asu"/>
</dbReference>
<evidence type="ECO:0000256" key="4">
    <source>
        <dbReference type="SAM" id="MobiDB-lite"/>
    </source>
</evidence>
<dbReference type="InterPro" id="IPR024055">
    <property type="entry name" value="TIF2_asu_C"/>
</dbReference>
<dbReference type="PROSITE" id="PS50126">
    <property type="entry name" value="S1"/>
    <property type="match status" value="1"/>
</dbReference>
<dbReference type="Pfam" id="PF07541">
    <property type="entry name" value="EIF_2_alpha"/>
    <property type="match status" value="1"/>
</dbReference>
<dbReference type="PANTHER" id="PTHR10602">
    <property type="entry name" value="EUKARYOTIC TRANSLATION INITIATION FACTOR 2 SUBUNIT 1"/>
    <property type="match status" value="1"/>
</dbReference>
<dbReference type="NCBIfam" id="NF003064">
    <property type="entry name" value="PRK03987.1-4"/>
    <property type="match status" value="1"/>
</dbReference>
<feature type="domain" description="S1 motif" evidence="5">
    <location>
        <begin position="10"/>
        <end position="81"/>
    </location>
</feature>
<dbReference type="STRING" id="1227456.C450_09873"/>
<dbReference type="EMBL" id="AOME01000053">
    <property type="protein sequence ID" value="EMA52766.1"/>
    <property type="molecule type" value="Genomic_DNA"/>
</dbReference>
<dbReference type="AlphaFoldDB" id="M0N4F4"/>
<dbReference type="SUPFAM" id="SSF50249">
    <property type="entry name" value="Nucleic acid-binding proteins"/>
    <property type="match status" value="1"/>
</dbReference>
<accession>M0N4F4</accession>
<dbReference type="Pfam" id="PF00575">
    <property type="entry name" value="S1"/>
    <property type="match status" value="1"/>
</dbReference>
<keyword evidence="7" id="KW-1185">Reference proteome</keyword>
<evidence type="ECO:0000256" key="2">
    <source>
        <dbReference type="ARBA" id="ARBA00022540"/>
    </source>
</evidence>
<dbReference type="RefSeq" id="WP_005043071.1">
    <property type="nucleotide sequence ID" value="NZ_AOME01000053.1"/>
</dbReference>
<keyword evidence="3" id="KW-0648">Protein biosynthesis</keyword>
<dbReference type="GO" id="GO:0003723">
    <property type="term" value="F:RNA binding"/>
    <property type="evidence" value="ECO:0007669"/>
    <property type="project" value="InterPro"/>
</dbReference>
<dbReference type="PATRIC" id="fig|1227456.3.peg.1995"/>
<dbReference type="InterPro" id="IPR044126">
    <property type="entry name" value="S1_IF2_alpha"/>
</dbReference>
<dbReference type="Gene3D" id="2.40.50.140">
    <property type="entry name" value="Nucleic acid-binding proteins"/>
    <property type="match status" value="1"/>
</dbReference>
<evidence type="ECO:0000256" key="3">
    <source>
        <dbReference type="ARBA" id="ARBA00022917"/>
    </source>
</evidence>
<dbReference type="CDD" id="cd04452">
    <property type="entry name" value="S1_IF2_alpha"/>
    <property type="match status" value="1"/>
</dbReference>
<proteinExistence type="inferred from homology"/>
<dbReference type="SMART" id="SM00316">
    <property type="entry name" value="S1"/>
    <property type="match status" value="1"/>
</dbReference>
<evidence type="ECO:0000313" key="7">
    <source>
        <dbReference type="Proteomes" id="UP000011625"/>
    </source>
</evidence>
<dbReference type="NCBIfam" id="NF003065">
    <property type="entry name" value="PRK03987.1-5"/>
    <property type="match status" value="1"/>
</dbReference>
<dbReference type="GO" id="GO:0043022">
    <property type="term" value="F:ribosome binding"/>
    <property type="evidence" value="ECO:0007669"/>
    <property type="project" value="TreeGrafter"/>
</dbReference>
<feature type="compositionally biased region" description="Polar residues" evidence="4">
    <location>
        <begin position="208"/>
        <end position="221"/>
    </location>
</feature>
<feature type="compositionally biased region" description="Basic and acidic residues" evidence="4">
    <location>
        <begin position="275"/>
        <end position="285"/>
    </location>
</feature>
<dbReference type="Gene3D" id="1.10.150.190">
    <property type="entry name" value="Translation initiation factor 2, subunit 1, domain 2"/>
    <property type="match status" value="1"/>
</dbReference>
<protein>
    <submittedName>
        <fullName evidence="6">Translation initiation factor IF-2 subunit alpha</fullName>
    </submittedName>
</protein>
<dbReference type="InterPro" id="IPR012340">
    <property type="entry name" value="NA-bd_OB-fold"/>
</dbReference>
<evidence type="ECO:0000256" key="1">
    <source>
        <dbReference type="ARBA" id="ARBA00007223"/>
    </source>
</evidence>
<organism evidence="6 7">
    <name type="scientific">Halococcus salifodinae DSM 8989</name>
    <dbReference type="NCBI Taxonomy" id="1227456"/>
    <lineage>
        <taxon>Archaea</taxon>
        <taxon>Methanobacteriati</taxon>
        <taxon>Methanobacteriota</taxon>
        <taxon>Stenosarchaea group</taxon>
        <taxon>Halobacteria</taxon>
        <taxon>Halobacteriales</taxon>
        <taxon>Halococcaceae</taxon>
        <taxon>Halococcus</taxon>
    </lineage>
</organism>
<reference evidence="6 7" key="1">
    <citation type="journal article" date="2014" name="PLoS Genet.">
        <title>Phylogenetically driven sequencing of extremely halophilic archaea reveals strategies for static and dynamic osmo-response.</title>
        <authorList>
            <person name="Becker E.A."/>
            <person name="Seitzer P.M."/>
            <person name="Tritt A."/>
            <person name="Larsen D."/>
            <person name="Krusor M."/>
            <person name="Yao A.I."/>
            <person name="Wu D."/>
            <person name="Madern D."/>
            <person name="Eisen J.A."/>
            <person name="Darling A.E."/>
            <person name="Facciotti M.T."/>
        </authorList>
    </citation>
    <scope>NUCLEOTIDE SEQUENCE [LARGE SCALE GENOMIC DNA]</scope>
    <source>
        <strain evidence="6 7">DSM 8989</strain>
    </source>
</reference>
<dbReference type="Proteomes" id="UP000011625">
    <property type="component" value="Unassembled WGS sequence"/>
</dbReference>
<feature type="region of interest" description="Disordered" evidence="4">
    <location>
        <begin position="246"/>
        <end position="285"/>
    </location>
</feature>
<evidence type="ECO:0000313" key="6">
    <source>
        <dbReference type="EMBL" id="EMA52766.1"/>
    </source>
</evidence>
<dbReference type="SUPFAM" id="SSF110993">
    <property type="entry name" value="eIF-2-alpha, C-terminal domain"/>
    <property type="match status" value="1"/>
</dbReference>
<comment type="caution">
    <text evidence="6">The sequence shown here is derived from an EMBL/GenBank/DDBJ whole genome shotgun (WGS) entry which is preliminary data.</text>
</comment>
<keyword evidence="2 6" id="KW-0396">Initiation factor</keyword>